<comment type="caution">
    <text evidence="1">The sequence shown here is derived from an EMBL/GenBank/DDBJ whole genome shotgun (WGS) entry which is preliminary data.</text>
</comment>
<organism evidence="1 2">
    <name type="scientific">Linnemannia gamsii</name>
    <dbReference type="NCBI Taxonomy" id="64522"/>
    <lineage>
        <taxon>Eukaryota</taxon>
        <taxon>Fungi</taxon>
        <taxon>Fungi incertae sedis</taxon>
        <taxon>Mucoromycota</taxon>
        <taxon>Mortierellomycotina</taxon>
        <taxon>Mortierellomycetes</taxon>
        <taxon>Mortierellales</taxon>
        <taxon>Mortierellaceae</taxon>
        <taxon>Linnemannia</taxon>
    </lineage>
</organism>
<evidence type="ECO:0000313" key="1">
    <source>
        <dbReference type="EMBL" id="KAG0285502.1"/>
    </source>
</evidence>
<sequence>FGLLPDWVRVQRWARSGHGKSTQFSKKGTLTPTHLLVGLIEIGTQPGRNLRVTKLTLQAIHDCDAPPTAASLQTD</sequence>
<dbReference type="EMBL" id="JAAAIN010003485">
    <property type="protein sequence ID" value="KAG0285502.1"/>
    <property type="molecule type" value="Genomic_DNA"/>
</dbReference>
<proteinExistence type="predicted"/>
<feature type="non-terminal residue" evidence="1">
    <location>
        <position position="75"/>
    </location>
</feature>
<evidence type="ECO:0000313" key="2">
    <source>
        <dbReference type="Proteomes" id="UP000823405"/>
    </source>
</evidence>
<dbReference type="AlphaFoldDB" id="A0A9P6UDX5"/>
<feature type="non-terminal residue" evidence="1">
    <location>
        <position position="1"/>
    </location>
</feature>
<gene>
    <name evidence="1" type="ORF">BGZ97_007775</name>
</gene>
<name>A0A9P6UDX5_9FUNG</name>
<protein>
    <submittedName>
        <fullName evidence="1">Uncharacterized protein</fullName>
    </submittedName>
</protein>
<keyword evidence="2" id="KW-1185">Reference proteome</keyword>
<reference evidence="1" key="1">
    <citation type="journal article" date="2020" name="Fungal Divers.">
        <title>Resolving the Mortierellaceae phylogeny through synthesis of multi-gene phylogenetics and phylogenomics.</title>
        <authorList>
            <person name="Vandepol N."/>
            <person name="Liber J."/>
            <person name="Desiro A."/>
            <person name="Na H."/>
            <person name="Kennedy M."/>
            <person name="Barry K."/>
            <person name="Grigoriev I.V."/>
            <person name="Miller A.N."/>
            <person name="O'Donnell K."/>
            <person name="Stajich J.E."/>
            <person name="Bonito G."/>
        </authorList>
    </citation>
    <scope>NUCLEOTIDE SEQUENCE</scope>
    <source>
        <strain evidence="1">NVP60</strain>
    </source>
</reference>
<accession>A0A9P6UDX5</accession>
<dbReference type="Proteomes" id="UP000823405">
    <property type="component" value="Unassembled WGS sequence"/>
</dbReference>